<dbReference type="AlphaFoldDB" id="A0A8X6RI16"/>
<accession>A0A8X6RI16</accession>
<evidence type="ECO:0000313" key="2">
    <source>
        <dbReference type="EMBL" id="GFX89802.1"/>
    </source>
</evidence>
<dbReference type="Proteomes" id="UP000887159">
    <property type="component" value="Unassembled WGS sequence"/>
</dbReference>
<dbReference type="EMBL" id="BMAU01021078">
    <property type="protein sequence ID" value="GFX89802.1"/>
    <property type="molecule type" value="Genomic_DNA"/>
</dbReference>
<feature type="compositionally biased region" description="Acidic residues" evidence="1">
    <location>
        <begin position="133"/>
        <end position="159"/>
    </location>
</feature>
<organism evidence="2 3">
    <name type="scientific">Trichonephila clavipes</name>
    <name type="common">Golden silk orbweaver</name>
    <name type="synonym">Nephila clavipes</name>
    <dbReference type="NCBI Taxonomy" id="2585209"/>
    <lineage>
        <taxon>Eukaryota</taxon>
        <taxon>Metazoa</taxon>
        <taxon>Ecdysozoa</taxon>
        <taxon>Arthropoda</taxon>
        <taxon>Chelicerata</taxon>
        <taxon>Arachnida</taxon>
        <taxon>Araneae</taxon>
        <taxon>Araneomorphae</taxon>
        <taxon>Entelegynae</taxon>
        <taxon>Araneoidea</taxon>
        <taxon>Nephilidae</taxon>
        <taxon>Trichonephila</taxon>
    </lineage>
</organism>
<keyword evidence="3" id="KW-1185">Reference proteome</keyword>
<evidence type="ECO:0000256" key="1">
    <source>
        <dbReference type="SAM" id="MobiDB-lite"/>
    </source>
</evidence>
<name>A0A8X6RI16_TRICX</name>
<reference evidence="2" key="1">
    <citation type="submission" date="2020-08" db="EMBL/GenBank/DDBJ databases">
        <title>Multicomponent nature underlies the extraordinary mechanical properties of spider dragline silk.</title>
        <authorList>
            <person name="Kono N."/>
            <person name="Nakamura H."/>
            <person name="Mori M."/>
            <person name="Yoshida Y."/>
            <person name="Ohtoshi R."/>
            <person name="Malay A.D."/>
            <person name="Moran D.A.P."/>
            <person name="Tomita M."/>
            <person name="Numata K."/>
            <person name="Arakawa K."/>
        </authorList>
    </citation>
    <scope>NUCLEOTIDE SEQUENCE</scope>
</reference>
<evidence type="ECO:0000313" key="3">
    <source>
        <dbReference type="Proteomes" id="UP000887159"/>
    </source>
</evidence>
<gene>
    <name evidence="2" type="ORF">TNCV_2246021</name>
</gene>
<comment type="caution">
    <text evidence="2">The sequence shown here is derived from an EMBL/GenBank/DDBJ whole genome shotgun (WGS) entry which is preliminary data.</text>
</comment>
<proteinExistence type="predicted"/>
<protein>
    <submittedName>
        <fullName evidence="2">Uncharacterized protein</fullName>
    </submittedName>
</protein>
<sequence length="159" mass="17524">MRYDRALKHTSSVCLETFCSIFAVNLPLVRSNSYDAQLTVPNDPRYTQLETNLGIGPVSSYAAPLQTDVLICGHQGSTCNGRHDPKCPSARCLCMVQEDTGAPSEGSTCAWMATDEAVGFNEALEYMQQLSENESENDNDEEIVFSDDEYVPPDEENIS</sequence>
<feature type="region of interest" description="Disordered" evidence="1">
    <location>
        <begin position="131"/>
        <end position="159"/>
    </location>
</feature>